<dbReference type="EMBL" id="DS027050">
    <property type="protein sequence ID" value="EAW12220.1"/>
    <property type="molecule type" value="Genomic_DNA"/>
</dbReference>
<accession>A1CCG3</accession>
<evidence type="ECO:0000313" key="2">
    <source>
        <dbReference type="Proteomes" id="UP000006701"/>
    </source>
</evidence>
<evidence type="ECO:0000313" key="1">
    <source>
        <dbReference type="EMBL" id="EAW12220.1"/>
    </source>
</evidence>
<reference evidence="1 2" key="1">
    <citation type="journal article" date="2008" name="PLoS Genet.">
        <title>Genomic islands in the pathogenic filamentous fungus Aspergillus fumigatus.</title>
        <authorList>
            <person name="Fedorova N.D."/>
            <person name="Khaldi N."/>
            <person name="Joardar V.S."/>
            <person name="Maiti R."/>
            <person name="Amedeo P."/>
            <person name="Anderson M.J."/>
            <person name="Crabtree J."/>
            <person name="Silva J.C."/>
            <person name="Badger J.H."/>
            <person name="Albarraq A."/>
            <person name="Angiuoli S."/>
            <person name="Bussey H."/>
            <person name="Bowyer P."/>
            <person name="Cotty P.J."/>
            <person name="Dyer P.S."/>
            <person name="Egan A."/>
            <person name="Galens K."/>
            <person name="Fraser-Liggett C.M."/>
            <person name="Haas B.J."/>
            <person name="Inman J.M."/>
            <person name="Kent R."/>
            <person name="Lemieux S."/>
            <person name="Malavazi I."/>
            <person name="Orvis J."/>
            <person name="Roemer T."/>
            <person name="Ronning C.M."/>
            <person name="Sundaram J.P."/>
            <person name="Sutton G."/>
            <person name="Turner G."/>
            <person name="Venter J.C."/>
            <person name="White O.R."/>
            <person name="Whitty B.R."/>
            <person name="Youngman P."/>
            <person name="Wolfe K.H."/>
            <person name="Goldman G.H."/>
            <person name="Wortman J.R."/>
            <person name="Jiang B."/>
            <person name="Denning D.W."/>
            <person name="Nierman W.C."/>
        </authorList>
    </citation>
    <scope>NUCLEOTIDE SEQUENCE [LARGE SCALE GENOMIC DNA]</scope>
    <source>
        <strain evidence="2">ATCC 1007 / CBS 513.65 / DSM 816 / NCTC 3887 / NRRL 1</strain>
    </source>
</reference>
<dbReference type="KEGG" id="act:ACLA_061820"/>
<dbReference type="HOGENOM" id="CLU_2793510_0_0_1"/>
<dbReference type="VEuPathDB" id="FungiDB:ACLA_061820"/>
<dbReference type="GeneID" id="4705871"/>
<gene>
    <name evidence="1" type="ORF">ACLA_061820</name>
</gene>
<dbReference type="Proteomes" id="UP000006701">
    <property type="component" value="Unassembled WGS sequence"/>
</dbReference>
<organism evidence="1 2">
    <name type="scientific">Aspergillus clavatus (strain ATCC 1007 / CBS 513.65 / DSM 816 / NCTC 3887 / NRRL 1 / QM 1276 / 107)</name>
    <dbReference type="NCBI Taxonomy" id="344612"/>
    <lineage>
        <taxon>Eukaryota</taxon>
        <taxon>Fungi</taxon>
        <taxon>Dikarya</taxon>
        <taxon>Ascomycota</taxon>
        <taxon>Pezizomycotina</taxon>
        <taxon>Eurotiomycetes</taxon>
        <taxon>Eurotiomycetidae</taxon>
        <taxon>Eurotiales</taxon>
        <taxon>Aspergillaceae</taxon>
        <taxon>Aspergillus</taxon>
        <taxon>Aspergillus subgen. Fumigati</taxon>
    </lineage>
</organism>
<dbReference type="AlphaFoldDB" id="A1CCG3"/>
<keyword evidence="2" id="KW-1185">Reference proteome</keyword>
<sequence>MMPLGMQKQVMASFSQPLLGRQWEEPLWNMRLSSTPYDNLVSVAMVGQGKSPVVSEYSLLTPIAVEWL</sequence>
<proteinExistence type="predicted"/>
<name>A1CCG3_ASPCL</name>
<dbReference type="RefSeq" id="XP_001273646.1">
    <property type="nucleotide sequence ID" value="XM_001273645.1"/>
</dbReference>
<protein>
    <submittedName>
        <fullName evidence="1">Uncharacterized protein</fullName>
    </submittedName>
</protein>